<gene>
    <name evidence="1" type="ORF">BN1050_02222</name>
</gene>
<proteinExistence type="predicted"/>
<dbReference type="AlphaFoldDB" id="A0A078MJP0"/>
<evidence type="ECO:0008006" key="2">
    <source>
        <dbReference type="Google" id="ProtNLM"/>
    </source>
</evidence>
<dbReference type="PATRIC" id="fig|1461583.4.peg.2140"/>
<sequence>MGVFVLFMLATLFIPLHYKMYDIQQERKHALHASATMLEAVKQHGIATTGTHIIDGISYHWRLEGQQICVRYTDKRPHERCVS</sequence>
<protein>
    <recommendedName>
        <fullName evidence="2">ComG operon protein 5</fullName>
    </recommendedName>
</protein>
<name>A0A078MJP0_9BACL</name>
<dbReference type="HOGENOM" id="CLU_2538550_0_0_9"/>
<evidence type="ECO:0000313" key="1">
    <source>
        <dbReference type="EMBL" id="CEA04946.1"/>
    </source>
</evidence>
<organism evidence="1">
    <name type="scientific">Metalysinibacillus saudimassiliensis</name>
    <dbReference type="NCBI Taxonomy" id="1461583"/>
    <lineage>
        <taxon>Bacteria</taxon>
        <taxon>Bacillati</taxon>
        <taxon>Bacillota</taxon>
        <taxon>Bacilli</taxon>
        <taxon>Bacillales</taxon>
        <taxon>Caryophanaceae</taxon>
        <taxon>Metalysinibacillus</taxon>
    </lineage>
</organism>
<accession>A0A078MJP0</accession>
<reference evidence="1" key="1">
    <citation type="submission" date="2014-07" db="EMBL/GenBank/DDBJ databases">
        <authorList>
            <person name="Urmite Genomes Urmite Genomes"/>
        </authorList>
    </citation>
    <scope>NUCLEOTIDE SEQUENCE</scope>
    <source>
        <strain evidence="1">13S34_air</strain>
    </source>
</reference>
<dbReference type="EMBL" id="LN483076">
    <property type="protein sequence ID" value="CEA04946.1"/>
    <property type="molecule type" value="Genomic_DNA"/>
</dbReference>